<evidence type="ECO:0000313" key="4">
    <source>
        <dbReference type="Proteomes" id="UP000006039"/>
    </source>
</evidence>
<dbReference type="EMBL" id="GL385397">
    <property type="protein sequence ID" value="EJT76059.1"/>
    <property type="molecule type" value="Genomic_DNA"/>
</dbReference>
<dbReference type="GeneID" id="20346441"/>
<dbReference type="HOGENOM" id="CLU_1496292_0_0_1"/>
<keyword evidence="4" id="KW-1185">Reference proteome</keyword>
<protein>
    <submittedName>
        <fullName evidence="2 3">Uncharacterized protein</fullName>
    </submittedName>
</protein>
<dbReference type="Proteomes" id="UP000006039">
    <property type="component" value="Unassembled WGS sequence"/>
</dbReference>
<feature type="compositionally biased region" description="Basic and acidic residues" evidence="1">
    <location>
        <begin position="1"/>
        <end position="11"/>
    </location>
</feature>
<evidence type="ECO:0000256" key="1">
    <source>
        <dbReference type="SAM" id="MobiDB-lite"/>
    </source>
</evidence>
<reference evidence="3" key="5">
    <citation type="submission" date="2018-04" db="UniProtKB">
        <authorList>
            <consortium name="EnsemblFungi"/>
        </authorList>
    </citation>
    <scope>IDENTIFICATION</scope>
    <source>
        <strain evidence="3">R3-111a-1</strain>
    </source>
</reference>
<dbReference type="VEuPathDB" id="FungiDB:GGTG_05983"/>
<dbReference type="EnsemblFungi" id="EJT76059">
    <property type="protein sequence ID" value="EJT76059"/>
    <property type="gene ID" value="GGTG_05983"/>
</dbReference>
<gene>
    <name evidence="3" type="primary">20346441</name>
    <name evidence="2" type="ORF">GGTG_05983</name>
</gene>
<name>J3NXH7_GAET3</name>
<feature type="region of interest" description="Disordered" evidence="1">
    <location>
        <begin position="1"/>
        <end position="31"/>
    </location>
</feature>
<reference evidence="3" key="4">
    <citation type="journal article" date="2015" name="G3 (Bethesda)">
        <title>Genome sequences of three phytopathogenic species of the Magnaporthaceae family of fungi.</title>
        <authorList>
            <person name="Okagaki L.H."/>
            <person name="Nunes C.C."/>
            <person name="Sailsbery J."/>
            <person name="Clay B."/>
            <person name="Brown D."/>
            <person name="John T."/>
            <person name="Oh Y."/>
            <person name="Young N."/>
            <person name="Fitzgerald M."/>
            <person name="Haas B.J."/>
            <person name="Zeng Q."/>
            <person name="Young S."/>
            <person name="Adiconis X."/>
            <person name="Fan L."/>
            <person name="Levin J.Z."/>
            <person name="Mitchell T.K."/>
            <person name="Okubara P.A."/>
            <person name="Farman M.L."/>
            <person name="Kohn L.M."/>
            <person name="Birren B."/>
            <person name="Ma L.-J."/>
            <person name="Dean R.A."/>
        </authorList>
    </citation>
    <scope>NUCLEOTIDE SEQUENCE</scope>
    <source>
        <strain evidence="3">R3-111a-1</strain>
    </source>
</reference>
<reference evidence="2" key="3">
    <citation type="submission" date="2010-09" db="EMBL/GenBank/DDBJ databases">
        <title>Annotation of Gaeumannomyces graminis var. tritici R3-111a-1.</title>
        <authorList>
            <consortium name="The Broad Institute Genome Sequencing Platform"/>
            <person name="Ma L.-J."/>
            <person name="Dead R."/>
            <person name="Young S.K."/>
            <person name="Zeng Q."/>
            <person name="Gargeya S."/>
            <person name="Fitzgerald M."/>
            <person name="Haas B."/>
            <person name="Abouelleil A."/>
            <person name="Alvarado L."/>
            <person name="Arachchi H.M."/>
            <person name="Berlin A."/>
            <person name="Brown A."/>
            <person name="Chapman S.B."/>
            <person name="Chen Z."/>
            <person name="Dunbar C."/>
            <person name="Freedman E."/>
            <person name="Gearin G."/>
            <person name="Gellesch M."/>
            <person name="Goldberg J."/>
            <person name="Griggs A."/>
            <person name="Gujja S."/>
            <person name="Heiman D."/>
            <person name="Howarth C."/>
            <person name="Larson L."/>
            <person name="Lui A."/>
            <person name="MacDonald P.J.P."/>
            <person name="Mehta T."/>
            <person name="Montmayeur A."/>
            <person name="Murphy C."/>
            <person name="Neiman D."/>
            <person name="Pearson M."/>
            <person name="Priest M."/>
            <person name="Roberts A."/>
            <person name="Saif S."/>
            <person name="Shea T."/>
            <person name="Shenoy N."/>
            <person name="Sisk P."/>
            <person name="Stolte C."/>
            <person name="Sykes S."/>
            <person name="Yandava C."/>
            <person name="Wortman J."/>
            <person name="Nusbaum C."/>
            <person name="Birren B."/>
        </authorList>
    </citation>
    <scope>NUCLEOTIDE SEQUENCE</scope>
    <source>
        <strain evidence="2">R3-111a-1</strain>
    </source>
</reference>
<dbReference type="RefSeq" id="XP_009222059.1">
    <property type="nucleotide sequence ID" value="XM_009223795.1"/>
</dbReference>
<dbReference type="AlphaFoldDB" id="J3NXH7"/>
<sequence>MKQARGGERAGRTGGMEATIEPLASGRADTTKAWVLRQKQAAPDLESRSRSRRLAAWPRKSHHSPWACKAEVVRLYPVHGPQLRSCQSPNEAIQQSLADPGPPCAVLHRVRWQYLPQPPRASLARSLAHFLASRSLHDPVPAHHAEAPLLPASPPARLDHPYASLRSAVASLVHDGWLTI</sequence>
<accession>J3NXH7</accession>
<evidence type="ECO:0000313" key="3">
    <source>
        <dbReference type="EnsemblFungi" id="EJT76059"/>
    </source>
</evidence>
<reference evidence="2" key="2">
    <citation type="submission" date="2010-07" db="EMBL/GenBank/DDBJ databases">
        <authorList>
            <consortium name="The Broad Institute Genome Sequencing Platform"/>
            <consortium name="Broad Institute Genome Sequencing Center for Infectious Disease"/>
            <person name="Ma L.-J."/>
            <person name="Dead R."/>
            <person name="Young S."/>
            <person name="Zeng Q."/>
            <person name="Koehrsen M."/>
            <person name="Alvarado L."/>
            <person name="Berlin A."/>
            <person name="Chapman S.B."/>
            <person name="Chen Z."/>
            <person name="Freedman E."/>
            <person name="Gellesch M."/>
            <person name="Goldberg J."/>
            <person name="Griggs A."/>
            <person name="Gujja S."/>
            <person name="Heilman E.R."/>
            <person name="Heiman D."/>
            <person name="Hepburn T."/>
            <person name="Howarth C."/>
            <person name="Jen D."/>
            <person name="Larson L."/>
            <person name="Mehta T."/>
            <person name="Neiman D."/>
            <person name="Pearson M."/>
            <person name="Roberts A."/>
            <person name="Saif S."/>
            <person name="Shea T."/>
            <person name="Shenoy N."/>
            <person name="Sisk P."/>
            <person name="Stolte C."/>
            <person name="Sykes S."/>
            <person name="Walk T."/>
            <person name="White J."/>
            <person name="Yandava C."/>
            <person name="Haas B."/>
            <person name="Nusbaum C."/>
            <person name="Birren B."/>
        </authorList>
    </citation>
    <scope>NUCLEOTIDE SEQUENCE</scope>
    <source>
        <strain evidence="2">R3-111a-1</strain>
    </source>
</reference>
<organism evidence="2">
    <name type="scientific">Gaeumannomyces tritici (strain R3-111a-1)</name>
    <name type="common">Wheat and barley take-all root rot fungus</name>
    <name type="synonym">Gaeumannomyces graminis var. tritici</name>
    <dbReference type="NCBI Taxonomy" id="644352"/>
    <lineage>
        <taxon>Eukaryota</taxon>
        <taxon>Fungi</taxon>
        <taxon>Dikarya</taxon>
        <taxon>Ascomycota</taxon>
        <taxon>Pezizomycotina</taxon>
        <taxon>Sordariomycetes</taxon>
        <taxon>Sordariomycetidae</taxon>
        <taxon>Magnaporthales</taxon>
        <taxon>Magnaporthaceae</taxon>
        <taxon>Gaeumannomyces</taxon>
    </lineage>
</organism>
<proteinExistence type="predicted"/>
<evidence type="ECO:0000313" key="2">
    <source>
        <dbReference type="EMBL" id="EJT76059.1"/>
    </source>
</evidence>
<reference evidence="4" key="1">
    <citation type="submission" date="2010-07" db="EMBL/GenBank/DDBJ databases">
        <title>The genome sequence of Gaeumannomyces graminis var. tritici strain R3-111a-1.</title>
        <authorList>
            <consortium name="The Broad Institute Genome Sequencing Platform"/>
            <person name="Ma L.-J."/>
            <person name="Dead R."/>
            <person name="Young S."/>
            <person name="Zeng Q."/>
            <person name="Koehrsen M."/>
            <person name="Alvarado L."/>
            <person name="Berlin A."/>
            <person name="Chapman S.B."/>
            <person name="Chen Z."/>
            <person name="Freedman E."/>
            <person name="Gellesch M."/>
            <person name="Goldberg J."/>
            <person name="Griggs A."/>
            <person name="Gujja S."/>
            <person name="Heilman E.R."/>
            <person name="Heiman D."/>
            <person name="Hepburn T."/>
            <person name="Howarth C."/>
            <person name="Jen D."/>
            <person name="Larson L."/>
            <person name="Mehta T."/>
            <person name="Neiman D."/>
            <person name="Pearson M."/>
            <person name="Roberts A."/>
            <person name="Saif S."/>
            <person name="Shea T."/>
            <person name="Shenoy N."/>
            <person name="Sisk P."/>
            <person name="Stolte C."/>
            <person name="Sykes S."/>
            <person name="Walk T."/>
            <person name="White J."/>
            <person name="Yandava C."/>
            <person name="Haas B."/>
            <person name="Nusbaum C."/>
            <person name="Birren B."/>
        </authorList>
    </citation>
    <scope>NUCLEOTIDE SEQUENCE [LARGE SCALE GENOMIC DNA]</scope>
    <source>
        <strain evidence="4">R3-111a-1</strain>
    </source>
</reference>